<dbReference type="PRINTS" id="PR00276">
    <property type="entry name" value="INSULINFAMLY"/>
</dbReference>
<reference evidence="7" key="1">
    <citation type="submission" date="2022-02" db="EMBL/GenBank/DDBJ databases">
        <authorList>
            <person name="King R."/>
        </authorList>
    </citation>
    <scope>NUCLEOTIDE SEQUENCE</scope>
</reference>
<dbReference type="Gene3D" id="1.10.100.10">
    <property type="entry name" value="Insulin-like"/>
    <property type="match status" value="1"/>
</dbReference>
<sequence>MKLTLIFVVAMTSFWCEVQSGMFYCGRGLSNRVLKVCEDHLEQKRDAGWWMSADALRPLSGVRGKRGIVDECCYKTCTVKEVIPYCYS</sequence>
<evidence type="ECO:0000259" key="6">
    <source>
        <dbReference type="SMART" id="SM00078"/>
    </source>
</evidence>
<proteinExistence type="inferred from homology"/>
<evidence type="ECO:0000256" key="2">
    <source>
        <dbReference type="ARBA" id="ARBA00022685"/>
    </source>
</evidence>
<feature type="chain" id="PRO_5040350564" description="Insulin-like domain-containing protein" evidence="5">
    <location>
        <begin position="21"/>
        <end position="88"/>
    </location>
</feature>
<dbReference type="InterPro" id="IPR016179">
    <property type="entry name" value="Insulin-like"/>
</dbReference>
<keyword evidence="3 5" id="KW-0732">Signal</keyword>
<dbReference type="Pfam" id="PF00049">
    <property type="entry name" value="Insulin"/>
    <property type="match status" value="1"/>
</dbReference>
<keyword evidence="4" id="KW-0964">Secreted</keyword>
<keyword evidence="2" id="KW-0165">Cleavage on pair of basic residues</keyword>
<dbReference type="GO" id="GO:0005576">
    <property type="term" value="C:extracellular region"/>
    <property type="evidence" value="ECO:0007669"/>
    <property type="project" value="UniProtKB-SubCell"/>
</dbReference>
<protein>
    <recommendedName>
        <fullName evidence="6">Insulin-like domain-containing protein</fullName>
    </recommendedName>
</protein>
<feature type="domain" description="Insulin-like" evidence="6">
    <location>
        <begin position="22"/>
        <end position="86"/>
    </location>
</feature>
<evidence type="ECO:0000256" key="1">
    <source>
        <dbReference type="ARBA" id="ARBA00009034"/>
    </source>
</evidence>
<dbReference type="InterPro" id="IPR036438">
    <property type="entry name" value="Insulin-like_sf"/>
</dbReference>
<evidence type="ECO:0000256" key="3">
    <source>
        <dbReference type="ARBA" id="ARBA00022729"/>
    </source>
</evidence>
<evidence type="ECO:0000313" key="8">
    <source>
        <dbReference type="Proteomes" id="UP001153321"/>
    </source>
</evidence>
<gene>
    <name evidence="7" type="ORF">SPLIT_LOCUS8332</name>
</gene>
<evidence type="ECO:0000313" key="7">
    <source>
        <dbReference type="EMBL" id="CAH1642976.1"/>
    </source>
</evidence>
<evidence type="ECO:0000256" key="4">
    <source>
        <dbReference type="RuleBase" id="RU000406"/>
    </source>
</evidence>
<dbReference type="Proteomes" id="UP001153321">
    <property type="component" value="Chromosome 29"/>
</dbReference>
<dbReference type="EMBL" id="LR824560">
    <property type="protein sequence ID" value="CAH1642976.1"/>
    <property type="molecule type" value="Genomic_DNA"/>
</dbReference>
<dbReference type="SUPFAM" id="SSF56994">
    <property type="entry name" value="Insulin-like"/>
    <property type="match status" value="1"/>
</dbReference>
<comment type="subcellular location">
    <subcellularLocation>
        <location evidence="4">Secreted</location>
    </subcellularLocation>
</comment>
<dbReference type="GO" id="GO:0005179">
    <property type="term" value="F:hormone activity"/>
    <property type="evidence" value="ECO:0007669"/>
    <property type="project" value="InterPro"/>
</dbReference>
<dbReference type="SMART" id="SM00078">
    <property type="entry name" value="IlGF"/>
    <property type="match status" value="1"/>
</dbReference>
<organism evidence="7 8">
    <name type="scientific">Spodoptera littoralis</name>
    <name type="common">Egyptian cotton leafworm</name>
    <dbReference type="NCBI Taxonomy" id="7109"/>
    <lineage>
        <taxon>Eukaryota</taxon>
        <taxon>Metazoa</taxon>
        <taxon>Ecdysozoa</taxon>
        <taxon>Arthropoda</taxon>
        <taxon>Hexapoda</taxon>
        <taxon>Insecta</taxon>
        <taxon>Pterygota</taxon>
        <taxon>Neoptera</taxon>
        <taxon>Endopterygota</taxon>
        <taxon>Lepidoptera</taxon>
        <taxon>Glossata</taxon>
        <taxon>Ditrysia</taxon>
        <taxon>Noctuoidea</taxon>
        <taxon>Noctuidae</taxon>
        <taxon>Amphipyrinae</taxon>
        <taxon>Spodoptera</taxon>
    </lineage>
</organism>
<accession>A0A9P0IBT2</accession>
<dbReference type="PROSITE" id="PS00262">
    <property type="entry name" value="INSULIN"/>
    <property type="match status" value="1"/>
</dbReference>
<keyword evidence="8" id="KW-1185">Reference proteome</keyword>
<name>A0A9P0IBT2_SPOLI</name>
<evidence type="ECO:0000256" key="5">
    <source>
        <dbReference type="SAM" id="SignalP"/>
    </source>
</evidence>
<feature type="signal peptide" evidence="5">
    <location>
        <begin position="1"/>
        <end position="20"/>
    </location>
</feature>
<dbReference type="InterPro" id="IPR022352">
    <property type="entry name" value="Ins/IGF/rlx"/>
</dbReference>
<dbReference type="AlphaFoldDB" id="A0A9P0IBT2"/>
<dbReference type="InterPro" id="IPR022353">
    <property type="entry name" value="Insulin_CS"/>
</dbReference>
<comment type="similarity">
    <text evidence="1 4">Belongs to the insulin family.</text>
</comment>